<evidence type="ECO:0000313" key="2">
    <source>
        <dbReference type="EMBL" id="WKN39191.1"/>
    </source>
</evidence>
<name>A0AA49JG02_9BACT</name>
<reference evidence="2" key="2">
    <citation type="journal article" date="2024" name="Antonie Van Leeuwenhoek">
        <title>Roseihalotalea indica gen. nov., sp. nov., a halophilic Bacteroidetes from mesopelagic Southwest Indian Ocean with higher carbohydrate metabolic potential.</title>
        <authorList>
            <person name="Chen B."/>
            <person name="Zhang M."/>
            <person name="Lin D."/>
            <person name="Ye J."/>
            <person name="Tang K."/>
        </authorList>
    </citation>
    <scope>NUCLEOTIDE SEQUENCE</scope>
    <source>
        <strain evidence="2">TK19036</strain>
    </source>
</reference>
<keyword evidence="1" id="KW-0812">Transmembrane</keyword>
<dbReference type="Pfam" id="PF10067">
    <property type="entry name" value="DUF2306"/>
    <property type="match status" value="1"/>
</dbReference>
<dbReference type="InterPro" id="IPR018750">
    <property type="entry name" value="DUF2306_membrane"/>
</dbReference>
<feature type="transmembrane region" description="Helical" evidence="1">
    <location>
        <begin position="42"/>
        <end position="62"/>
    </location>
</feature>
<reference evidence="2" key="1">
    <citation type="journal article" date="2023" name="Comput. Struct. Biotechnol. J.">
        <title>Discovery of a novel marine Bacteroidetes with a rich repertoire of carbohydrate-active enzymes.</title>
        <authorList>
            <person name="Chen B."/>
            <person name="Liu G."/>
            <person name="Chen Q."/>
            <person name="Wang H."/>
            <person name="Liu L."/>
            <person name="Tang K."/>
        </authorList>
    </citation>
    <scope>NUCLEOTIDE SEQUENCE</scope>
    <source>
        <strain evidence="2">TK19036</strain>
    </source>
</reference>
<keyword evidence="1" id="KW-0472">Membrane</keyword>
<evidence type="ECO:0000256" key="1">
    <source>
        <dbReference type="SAM" id="Phobius"/>
    </source>
</evidence>
<protein>
    <submittedName>
        <fullName evidence="2">DUF2306 domain-containing protein</fullName>
    </submittedName>
</protein>
<feature type="transmembrane region" description="Helical" evidence="1">
    <location>
        <begin position="127"/>
        <end position="146"/>
    </location>
</feature>
<feature type="transmembrane region" description="Helical" evidence="1">
    <location>
        <begin position="12"/>
        <end position="30"/>
    </location>
</feature>
<dbReference type="AlphaFoldDB" id="A0AA49JG02"/>
<proteinExistence type="predicted"/>
<sequence>MKNLVHDSLGAFHLMVAILALISGTLVLLMKKGTQRHKLVGYFYAFNMLLVNLTAFGIYRLWGGFGIFHIAAIIGLVTLLAGMIPVMIRKPRDNYMGWHFSFMYWSVIGLYAAFVSETLTRIPETPFFGMLGIATFGVMAVASWAFRKYQKTWNDQFSQKIKMVN</sequence>
<gene>
    <name evidence="2" type="ORF">K4G66_10830</name>
</gene>
<organism evidence="2">
    <name type="scientific">Roseihalotalea indica</name>
    <dbReference type="NCBI Taxonomy" id="2867963"/>
    <lineage>
        <taxon>Bacteria</taxon>
        <taxon>Pseudomonadati</taxon>
        <taxon>Bacteroidota</taxon>
        <taxon>Cytophagia</taxon>
        <taxon>Cytophagales</taxon>
        <taxon>Catalimonadaceae</taxon>
        <taxon>Roseihalotalea</taxon>
    </lineage>
</organism>
<feature type="transmembrane region" description="Helical" evidence="1">
    <location>
        <begin position="68"/>
        <end position="88"/>
    </location>
</feature>
<dbReference type="EMBL" id="CP120682">
    <property type="protein sequence ID" value="WKN39191.1"/>
    <property type="molecule type" value="Genomic_DNA"/>
</dbReference>
<accession>A0AA49JG02</accession>
<feature type="transmembrane region" description="Helical" evidence="1">
    <location>
        <begin position="95"/>
        <end position="115"/>
    </location>
</feature>
<keyword evidence="1" id="KW-1133">Transmembrane helix</keyword>